<dbReference type="GO" id="GO:0004497">
    <property type="term" value="F:monooxygenase activity"/>
    <property type="evidence" value="ECO:0007669"/>
    <property type="project" value="UniProtKB-KW"/>
</dbReference>
<dbReference type="GO" id="GO:0016705">
    <property type="term" value="F:oxidoreductase activity, acting on paired donors, with incorporation or reduction of molecular oxygen"/>
    <property type="evidence" value="ECO:0007669"/>
    <property type="project" value="InterPro"/>
</dbReference>
<dbReference type="PANTHER" id="PTHR24305:SF166">
    <property type="entry name" value="CYTOCHROME P450 12A4, MITOCHONDRIAL-RELATED"/>
    <property type="match status" value="1"/>
</dbReference>
<dbReference type="PROSITE" id="PS00086">
    <property type="entry name" value="CYTOCHROME_P450"/>
    <property type="match status" value="1"/>
</dbReference>
<keyword evidence="3 4" id="KW-0479">Metal-binding</keyword>
<dbReference type="KEGG" id="geh:HYN69_01805"/>
<dbReference type="EMBL" id="CP028918">
    <property type="protein sequence ID" value="AWB47409.1"/>
    <property type="molecule type" value="Genomic_DNA"/>
</dbReference>
<accession>A0A2S0UHX9</accession>
<protein>
    <submittedName>
        <fullName evidence="5">Cytochrome P450</fullName>
    </submittedName>
</protein>
<evidence type="ECO:0000313" key="6">
    <source>
        <dbReference type="Proteomes" id="UP000244496"/>
    </source>
</evidence>
<reference evidence="5 6" key="1">
    <citation type="submission" date="2018-04" db="EMBL/GenBank/DDBJ databases">
        <title>Genome sequencing of Gemmobacter.</title>
        <authorList>
            <person name="Yi H."/>
            <person name="Baek M.-G."/>
        </authorList>
    </citation>
    <scope>NUCLEOTIDE SEQUENCE [LARGE SCALE GENOMIC DNA]</scope>
    <source>
        <strain evidence="5 6">HYN0069</strain>
    </source>
</reference>
<dbReference type="InterPro" id="IPR017972">
    <property type="entry name" value="Cyt_P450_CS"/>
</dbReference>
<dbReference type="Proteomes" id="UP000244496">
    <property type="component" value="Chromosome"/>
</dbReference>
<proteinExistence type="inferred from homology"/>
<evidence type="ECO:0000256" key="4">
    <source>
        <dbReference type="RuleBase" id="RU000461"/>
    </source>
</evidence>
<dbReference type="SUPFAM" id="SSF48264">
    <property type="entry name" value="Cytochrome P450"/>
    <property type="match status" value="1"/>
</dbReference>
<dbReference type="RefSeq" id="WP_108434238.1">
    <property type="nucleotide sequence ID" value="NZ_CP028918.1"/>
</dbReference>
<dbReference type="InterPro" id="IPR036396">
    <property type="entry name" value="Cyt_P450_sf"/>
</dbReference>
<dbReference type="Gene3D" id="1.10.630.10">
    <property type="entry name" value="Cytochrome P450"/>
    <property type="match status" value="1"/>
</dbReference>
<evidence type="ECO:0000313" key="5">
    <source>
        <dbReference type="EMBL" id="AWB47409.1"/>
    </source>
</evidence>
<evidence type="ECO:0000256" key="2">
    <source>
        <dbReference type="ARBA" id="ARBA00010617"/>
    </source>
</evidence>
<comment type="similarity">
    <text evidence="2 4">Belongs to the cytochrome P450 family.</text>
</comment>
<name>A0A2S0UHX9_9RHOB</name>
<sequence>MLDSPAPARKPVRVPLATEPLGVFGTLKAGRRNVLELIPEIATHAPIVSGRTGKRWHMVMDPEALKRILRDKVEDYPKSDVTKLILEPGIGKSMFVAEGQEWLWQRRAAAPVFSHRNVAALAPVMTAAADRAVARIAATMGRAVDVFDEMVTATFEVISDVTFSGGGGFDRDAIHRSIESYISQTAKVSLLDVIGAPTWLPRPSRMLAQSGVREMKRVADGAIDKRRAEGGPQIPDLLDLMMAGEDPKSGRRMTTAELRDNLLTFIVAGHETTALTLAWSLYLCAFDQSVQDKARAEAQAVLSERAATADDVMALPYIRSIVDEALRMYPPAAFLSRTAQADDALCGREVLRGDTVILPVYALHRHHKLWPDPDRFDPDRFAGGKPVERFAYLPFGDGPRICIGQNFALQEAVIILATLLSRFRFDPVQGRDPKPVMILTLRPEGGVWLKASAA</sequence>
<dbReference type="GO" id="GO:0005506">
    <property type="term" value="F:iron ion binding"/>
    <property type="evidence" value="ECO:0007669"/>
    <property type="project" value="InterPro"/>
</dbReference>
<keyword evidence="4" id="KW-0560">Oxidoreductase</keyword>
<dbReference type="OrthoDB" id="9764248at2"/>
<dbReference type="PRINTS" id="PR00385">
    <property type="entry name" value="P450"/>
</dbReference>
<dbReference type="InterPro" id="IPR002401">
    <property type="entry name" value="Cyt_P450_E_grp-I"/>
</dbReference>
<keyword evidence="4" id="KW-0503">Monooxygenase</keyword>
<dbReference type="AlphaFoldDB" id="A0A2S0UHX9"/>
<organism evidence="5 6">
    <name type="scientific">Paragemmobacter aquarius</name>
    <dbReference type="NCBI Taxonomy" id="2169400"/>
    <lineage>
        <taxon>Bacteria</taxon>
        <taxon>Pseudomonadati</taxon>
        <taxon>Pseudomonadota</taxon>
        <taxon>Alphaproteobacteria</taxon>
        <taxon>Rhodobacterales</taxon>
        <taxon>Paracoccaceae</taxon>
        <taxon>Paragemmobacter</taxon>
    </lineage>
</organism>
<keyword evidence="3 4" id="KW-0349">Heme</keyword>
<dbReference type="InterPro" id="IPR050121">
    <property type="entry name" value="Cytochrome_P450_monoxygenase"/>
</dbReference>
<keyword evidence="6" id="KW-1185">Reference proteome</keyword>
<dbReference type="GO" id="GO:0020037">
    <property type="term" value="F:heme binding"/>
    <property type="evidence" value="ECO:0007669"/>
    <property type="project" value="InterPro"/>
</dbReference>
<dbReference type="InterPro" id="IPR001128">
    <property type="entry name" value="Cyt_P450"/>
</dbReference>
<gene>
    <name evidence="5" type="ORF">HYN69_01805</name>
</gene>
<dbReference type="Pfam" id="PF00067">
    <property type="entry name" value="p450"/>
    <property type="match status" value="1"/>
</dbReference>
<evidence type="ECO:0000256" key="3">
    <source>
        <dbReference type="PIRSR" id="PIRSR602401-1"/>
    </source>
</evidence>
<evidence type="ECO:0000256" key="1">
    <source>
        <dbReference type="ARBA" id="ARBA00001971"/>
    </source>
</evidence>
<dbReference type="PRINTS" id="PR00463">
    <property type="entry name" value="EP450I"/>
</dbReference>
<comment type="cofactor">
    <cofactor evidence="1 3">
        <name>heme</name>
        <dbReference type="ChEBI" id="CHEBI:30413"/>
    </cofactor>
</comment>
<keyword evidence="3 4" id="KW-0408">Iron</keyword>
<feature type="binding site" description="axial binding residue" evidence="3">
    <location>
        <position position="402"/>
    </location>
    <ligand>
        <name>heme</name>
        <dbReference type="ChEBI" id="CHEBI:30413"/>
    </ligand>
    <ligandPart>
        <name>Fe</name>
        <dbReference type="ChEBI" id="CHEBI:18248"/>
    </ligandPart>
</feature>
<dbReference type="PANTHER" id="PTHR24305">
    <property type="entry name" value="CYTOCHROME P450"/>
    <property type="match status" value="1"/>
</dbReference>